<feature type="domain" description="Pyridoxamine 5'-phosphate oxidase N-terminal" evidence="1">
    <location>
        <begin position="19"/>
        <end position="109"/>
    </location>
</feature>
<dbReference type="STRING" id="2017.SAMN05444320_102638"/>
<dbReference type="SUPFAM" id="SSF50475">
    <property type="entry name" value="FMN-binding split barrel"/>
    <property type="match status" value="1"/>
</dbReference>
<gene>
    <name evidence="2" type="ORF">SAMN05444320_102638</name>
</gene>
<dbReference type="InterPro" id="IPR011576">
    <property type="entry name" value="Pyridox_Oxase_N"/>
</dbReference>
<dbReference type="Gene3D" id="2.30.110.10">
    <property type="entry name" value="Electron Transport, Fmn-binding Protein, Chain A"/>
    <property type="match status" value="1"/>
</dbReference>
<protein>
    <recommendedName>
        <fullName evidence="1">Pyridoxamine 5'-phosphate oxidase N-terminal domain-containing protein</fullName>
    </recommendedName>
</protein>
<keyword evidence="3" id="KW-1185">Reference proteome</keyword>
<evidence type="ECO:0000259" key="1">
    <source>
        <dbReference type="Pfam" id="PF01243"/>
    </source>
</evidence>
<evidence type="ECO:0000313" key="3">
    <source>
        <dbReference type="Proteomes" id="UP000184501"/>
    </source>
</evidence>
<evidence type="ECO:0000313" key="2">
    <source>
        <dbReference type="EMBL" id="SHF14210.1"/>
    </source>
</evidence>
<proteinExistence type="predicted"/>
<dbReference type="EMBL" id="FQVN01000002">
    <property type="protein sequence ID" value="SHF14210.1"/>
    <property type="molecule type" value="Genomic_DNA"/>
</dbReference>
<reference evidence="2 3" key="1">
    <citation type="submission" date="2016-11" db="EMBL/GenBank/DDBJ databases">
        <authorList>
            <person name="Jaros S."/>
            <person name="Januszkiewicz K."/>
            <person name="Wedrychowicz H."/>
        </authorList>
    </citation>
    <scope>NUCLEOTIDE SEQUENCE [LARGE SCALE GENOMIC DNA]</scope>
    <source>
        <strain evidence="2 3">DSM 44523</strain>
    </source>
</reference>
<organism evidence="2 3">
    <name type="scientific">Streptoalloteichus hindustanus</name>
    <dbReference type="NCBI Taxonomy" id="2017"/>
    <lineage>
        <taxon>Bacteria</taxon>
        <taxon>Bacillati</taxon>
        <taxon>Actinomycetota</taxon>
        <taxon>Actinomycetes</taxon>
        <taxon>Pseudonocardiales</taxon>
        <taxon>Pseudonocardiaceae</taxon>
        <taxon>Streptoalloteichus</taxon>
    </lineage>
</organism>
<dbReference type="InterPro" id="IPR012349">
    <property type="entry name" value="Split_barrel_FMN-bd"/>
</dbReference>
<dbReference type="OrthoDB" id="3382273at2"/>
<dbReference type="AlphaFoldDB" id="A0A1M4Z866"/>
<dbReference type="Proteomes" id="UP000184501">
    <property type="component" value="Unassembled WGS sequence"/>
</dbReference>
<sequence length="162" mass="18436">MTTASFADVRDEFLRLTTEIVWSTVATVDRLGRPRTRVLHPIWEIVEDLPVGWVLTTKTPVKAAHLAANPHVSCAYWSPAHDTVFAECRASWVEDLPTKQRVWELFRSAPPPLGYDPGESLRTTPDDPTLVLLRLDPWRVGVRTFDDLAARRPGRVWRSPRS</sequence>
<accession>A0A1M4Z866</accession>
<dbReference type="RefSeq" id="WP_073480840.1">
    <property type="nucleotide sequence ID" value="NZ_FQVN01000002.1"/>
</dbReference>
<dbReference type="Pfam" id="PF01243">
    <property type="entry name" value="PNPOx_N"/>
    <property type="match status" value="1"/>
</dbReference>
<name>A0A1M4Z866_STRHI</name>